<dbReference type="AlphaFoldDB" id="A0A0A9H459"/>
<sequence>MAAEGPCEGLEAPERIWGRRRRGGRNPSGGGRGR</sequence>
<name>A0A0A9H459_ARUDO</name>
<dbReference type="EMBL" id="GBRH01165891">
    <property type="protein sequence ID" value="JAE32005.1"/>
    <property type="molecule type" value="Transcribed_RNA"/>
</dbReference>
<evidence type="ECO:0000313" key="2">
    <source>
        <dbReference type="EMBL" id="JAE32005.1"/>
    </source>
</evidence>
<feature type="region of interest" description="Disordered" evidence="1">
    <location>
        <begin position="1"/>
        <end position="34"/>
    </location>
</feature>
<accession>A0A0A9H459</accession>
<protein>
    <submittedName>
        <fullName evidence="2">Si946054f08</fullName>
    </submittedName>
</protein>
<reference evidence="2" key="1">
    <citation type="submission" date="2014-09" db="EMBL/GenBank/DDBJ databases">
        <authorList>
            <person name="Magalhaes I.L.F."/>
            <person name="Oliveira U."/>
            <person name="Santos F.R."/>
            <person name="Vidigal T.H.D.A."/>
            <person name="Brescovit A.D."/>
            <person name="Santos A.J."/>
        </authorList>
    </citation>
    <scope>NUCLEOTIDE SEQUENCE</scope>
    <source>
        <tissue evidence="2">Shoot tissue taken approximately 20 cm above the soil surface</tissue>
    </source>
</reference>
<reference evidence="2" key="2">
    <citation type="journal article" date="2015" name="Data Brief">
        <title>Shoot transcriptome of the giant reed, Arundo donax.</title>
        <authorList>
            <person name="Barrero R.A."/>
            <person name="Guerrero F.D."/>
            <person name="Moolhuijzen P."/>
            <person name="Goolsby J.A."/>
            <person name="Tidwell J."/>
            <person name="Bellgard S.E."/>
            <person name="Bellgard M.I."/>
        </authorList>
    </citation>
    <scope>NUCLEOTIDE SEQUENCE</scope>
    <source>
        <tissue evidence="2">Shoot tissue taken approximately 20 cm above the soil surface</tissue>
    </source>
</reference>
<organism evidence="2">
    <name type="scientific">Arundo donax</name>
    <name type="common">Giant reed</name>
    <name type="synonym">Donax arundinaceus</name>
    <dbReference type="NCBI Taxonomy" id="35708"/>
    <lineage>
        <taxon>Eukaryota</taxon>
        <taxon>Viridiplantae</taxon>
        <taxon>Streptophyta</taxon>
        <taxon>Embryophyta</taxon>
        <taxon>Tracheophyta</taxon>
        <taxon>Spermatophyta</taxon>
        <taxon>Magnoliopsida</taxon>
        <taxon>Liliopsida</taxon>
        <taxon>Poales</taxon>
        <taxon>Poaceae</taxon>
        <taxon>PACMAD clade</taxon>
        <taxon>Arundinoideae</taxon>
        <taxon>Arundineae</taxon>
        <taxon>Arundo</taxon>
    </lineage>
</organism>
<evidence type="ECO:0000256" key="1">
    <source>
        <dbReference type="SAM" id="MobiDB-lite"/>
    </source>
</evidence>
<proteinExistence type="predicted"/>